<feature type="region of interest" description="Disordered" evidence="1">
    <location>
        <begin position="61"/>
        <end position="102"/>
    </location>
</feature>
<name>A0A1I1J745_9GAMM</name>
<organism evidence="2 3">
    <name type="scientific">Kushneria avicenniae</name>
    <dbReference type="NCBI Taxonomy" id="402385"/>
    <lineage>
        <taxon>Bacteria</taxon>
        <taxon>Pseudomonadati</taxon>
        <taxon>Pseudomonadota</taxon>
        <taxon>Gammaproteobacteria</taxon>
        <taxon>Oceanospirillales</taxon>
        <taxon>Halomonadaceae</taxon>
        <taxon>Kushneria</taxon>
    </lineage>
</organism>
<dbReference type="OrthoDB" id="6183164at2"/>
<keyword evidence="3" id="KW-1185">Reference proteome</keyword>
<accession>A0A1I1J745</accession>
<dbReference type="AlphaFoldDB" id="A0A1I1J745"/>
<dbReference type="STRING" id="402385.SAMN05421848_1384"/>
<reference evidence="3" key="1">
    <citation type="submission" date="2016-10" db="EMBL/GenBank/DDBJ databases">
        <authorList>
            <person name="Varghese N."/>
            <person name="Submissions S."/>
        </authorList>
    </citation>
    <scope>NUCLEOTIDE SEQUENCE [LARGE SCALE GENOMIC DNA]</scope>
    <source>
        <strain evidence="3">DSM 23439</strain>
    </source>
</reference>
<dbReference type="Proteomes" id="UP000199046">
    <property type="component" value="Unassembled WGS sequence"/>
</dbReference>
<dbReference type="RefSeq" id="WP_090132212.1">
    <property type="nucleotide sequence ID" value="NZ_FOLY01000003.1"/>
</dbReference>
<evidence type="ECO:0000313" key="2">
    <source>
        <dbReference type="EMBL" id="SFC44407.1"/>
    </source>
</evidence>
<evidence type="ECO:0000256" key="1">
    <source>
        <dbReference type="SAM" id="MobiDB-lite"/>
    </source>
</evidence>
<gene>
    <name evidence="2" type="ORF">SAMN05421848_1384</name>
</gene>
<sequence>MRPLDILSITLVLCGMALVIALPMADKVTLSNQQSVEQRSATLHYPGQQRQTSALWQFEGEQGQSRPTLFDPDRSSDGARLMQSVPGVLHAPETPAPTMGMRYPAGRQIYSF</sequence>
<proteinExistence type="predicted"/>
<dbReference type="EMBL" id="FOLY01000003">
    <property type="protein sequence ID" value="SFC44407.1"/>
    <property type="molecule type" value="Genomic_DNA"/>
</dbReference>
<evidence type="ECO:0000313" key="3">
    <source>
        <dbReference type="Proteomes" id="UP000199046"/>
    </source>
</evidence>
<protein>
    <submittedName>
        <fullName evidence="2">Uncharacterized protein</fullName>
    </submittedName>
</protein>